<dbReference type="OrthoDB" id="2818448at2759"/>
<reference evidence="2" key="1">
    <citation type="submission" date="2020-01" db="EMBL/GenBank/DDBJ databases">
        <authorList>
            <consortium name="DOE Joint Genome Institute"/>
            <person name="Haridas S."/>
            <person name="Albert R."/>
            <person name="Binder M."/>
            <person name="Bloem J."/>
            <person name="Labutti K."/>
            <person name="Salamov A."/>
            <person name="Andreopoulos B."/>
            <person name="Baker S.E."/>
            <person name="Barry K."/>
            <person name="Bills G."/>
            <person name="Bluhm B.H."/>
            <person name="Cannon C."/>
            <person name="Castanera R."/>
            <person name="Culley D.E."/>
            <person name="Daum C."/>
            <person name="Ezra D."/>
            <person name="Gonzalez J.B."/>
            <person name="Henrissat B."/>
            <person name="Kuo A."/>
            <person name="Liang C."/>
            <person name="Lipzen A."/>
            <person name="Lutzoni F."/>
            <person name="Magnuson J."/>
            <person name="Mondo S."/>
            <person name="Nolan M."/>
            <person name="Ohm R."/>
            <person name="Pangilinan J."/>
            <person name="Park H.-J."/>
            <person name="Ramirez L."/>
            <person name="Alfaro M."/>
            <person name="Sun H."/>
            <person name="Tritt A."/>
            <person name="Yoshinaga Y."/>
            <person name="Zwiers L.-H."/>
            <person name="Turgeon B.G."/>
            <person name="Goodwin S.B."/>
            <person name="Spatafora J.W."/>
            <person name="Crous P.W."/>
            <person name="Grigoriev I.V."/>
        </authorList>
    </citation>
    <scope>NUCLEOTIDE SEQUENCE</scope>
    <source>
        <strain evidence="2">IPT5</strain>
    </source>
</reference>
<keyword evidence="1" id="KW-0732">Signal</keyword>
<evidence type="ECO:0000256" key="1">
    <source>
        <dbReference type="SAM" id="SignalP"/>
    </source>
</evidence>
<feature type="chain" id="PRO_5025690708" description="Extracellular membrane protein CFEM domain-containing protein" evidence="1">
    <location>
        <begin position="20"/>
        <end position="96"/>
    </location>
</feature>
<organism evidence="2 3">
    <name type="scientific">Plenodomus tracheiphilus IPT5</name>
    <dbReference type="NCBI Taxonomy" id="1408161"/>
    <lineage>
        <taxon>Eukaryota</taxon>
        <taxon>Fungi</taxon>
        <taxon>Dikarya</taxon>
        <taxon>Ascomycota</taxon>
        <taxon>Pezizomycotina</taxon>
        <taxon>Dothideomycetes</taxon>
        <taxon>Pleosporomycetidae</taxon>
        <taxon>Pleosporales</taxon>
        <taxon>Pleosporineae</taxon>
        <taxon>Leptosphaeriaceae</taxon>
        <taxon>Plenodomus</taxon>
    </lineage>
</organism>
<evidence type="ECO:0000313" key="3">
    <source>
        <dbReference type="Proteomes" id="UP000799423"/>
    </source>
</evidence>
<name>A0A6A7BG50_9PLEO</name>
<evidence type="ECO:0008006" key="4">
    <source>
        <dbReference type="Google" id="ProtNLM"/>
    </source>
</evidence>
<protein>
    <recommendedName>
        <fullName evidence="4">Extracellular membrane protein CFEM domain-containing protein</fullName>
    </recommendedName>
</protein>
<proteinExistence type="predicted"/>
<dbReference type="Proteomes" id="UP000799423">
    <property type="component" value="Unassembled WGS sequence"/>
</dbReference>
<dbReference type="AlphaFoldDB" id="A0A6A7BG50"/>
<gene>
    <name evidence="2" type="ORF">T440DRAFT_506015</name>
</gene>
<dbReference type="EMBL" id="MU006296">
    <property type="protein sequence ID" value="KAF2853148.1"/>
    <property type="molecule type" value="Genomic_DNA"/>
</dbReference>
<evidence type="ECO:0000313" key="2">
    <source>
        <dbReference type="EMBL" id="KAF2853148.1"/>
    </source>
</evidence>
<sequence>MRFFATVLVLLGAAAISEAAGCGSRQCQCLFKDGSHCCVFGANAQTPDTSDCTAVCRGASRLLQSGENKPAKCNAGGKFSCVSIFTAQGRTPCYNL</sequence>
<keyword evidence="3" id="KW-1185">Reference proteome</keyword>
<feature type="signal peptide" evidence="1">
    <location>
        <begin position="1"/>
        <end position="19"/>
    </location>
</feature>
<accession>A0A6A7BG50</accession>